<reference evidence="1 2" key="1">
    <citation type="submission" date="2022-09" db="EMBL/GenBank/DDBJ databases">
        <authorList>
            <person name="Palmer J.M."/>
        </authorList>
    </citation>
    <scope>NUCLEOTIDE SEQUENCE [LARGE SCALE GENOMIC DNA]</scope>
    <source>
        <strain evidence="1 2">DSM 7382</strain>
    </source>
</reference>
<protein>
    <submittedName>
        <fullName evidence="1">Uncharacterized protein</fullName>
    </submittedName>
</protein>
<dbReference type="EMBL" id="JASBNA010000034">
    <property type="protein sequence ID" value="KAK7682803.1"/>
    <property type="molecule type" value="Genomic_DNA"/>
</dbReference>
<name>A0AAW0FYU1_9APHY</name>
<evidence type="ECO:0000313" key="2">
    <source>
        <dbReference type="Proteomes" id="UP001385951"/>
    </source>
</evidence>
<keyword evidence="2" id="KW-1185">Reference proteome</keyword>
<evidence type="ECO:0000313" key="1">
    <source>
        <dbReference type="EMBL" id="KAK7682803.1"/>
    </source>
</evidence>
<organism evidence="1 2">
    <name type="scientific">Cerrena zonata</name>
    <dbReference type="NCBI Taxonomy" id="2478898"/>
    <lineage>
        <taxon>Eukaryota</taxon>
        <taxon>Fungi</taxon>
        <taxon>Dikarya</taxon>
        <taxon>Basidiomycota</taxon>
        <taxon>Agaricomycotina</taxon>
        <taxon>Agaricomycetes</taxon>
        <taxon>Polyporales</taxon>
        <taxon>Cerrenaceae</taxon>
        <taxon>Cerrena</taxon>
    </lineage>
</organism>
<sequence length="70" mass="7875">MSFGLWVHAWPPHDISVTISIGHTCDTRLSETLGLLFKLRAELQSFNLVTRPLINSRPLTLAEVNQALTF</sequence>
<gene>
    <name evidence="1" type="ORF">QCA50_014187</name>
</gene>
<proteinExistence type="predicted"/>
<dbReference type="Proteomes" id="UP001385951">
    <property type="component" value="Unassembled WGS sequence"/>
</dbReference>
<comment type="caution">
    <text evidence="1">The sequence shown here is derived from an EMBL/GenBank/DDBJ whole genome shotgun (WGS) entry which is preliminary data.</text>
</comment>
<dbReference type="AlphaFoldDB" id="A0AAW0FYU1"/>
<accession>A0AAW0FYU1</accession>